<dbReference type="InterPro" id="IPR001650">
    <property type="entry name" value="Helicase_C-like"/>
</dbReference>
<evidence type="ECO:0000256" key="10">
    <source>
        <dbReference type="ARBA" id="ARBA00034808"/>
    </source>
</evidence>
<keyword evidence="3" id="KW-0547">Nucleotide-binding</keyword>
<dbReference type="SMART" id="SM00487">
    <property type="entry name" value="DEXDc"/>
    <property type="match status" value="1"/>
</dbReference>
<dbReference type="InterPro" id="IPR032284">
    <property type="entry name" value="RecQ_Zn-bd"/>
</dbReference>
<evidence type="ECO:0000256" key="1">
    <source>
        <dbReference type="ARBA" id="ARBA00005446"/>
    </source>
</evidence>
<dbReference type="Gene3D" id="1.10.10.10">
    <property type="entry name" value="Winged helix-like DNA-binding domain superfamily/Winged helix DNA-binding domain"/>
    <property type="match status" value="1"/>
</dbReference>
<evidence type="ECO:0000256" key="3">
    <source>
        <dbReference type="ARBA" id="ARBA00022741"/>
    </source>
</evidence>
<dbReference type="PROSITE" id="PS51192">
    <property type="entry name" value="HELICASE_ATP_BIND_1"/>
    <property type="match status" value="1"/>
</dbReference>
<dbReference type="EC" id="5.6.2.4" evidence="10"/>
<evidence type="ECO:0000256" key="5">
    <source>
        <dbReference type="ARBA" id="ARBA00022806"/>
    </source>
</evidence>
<dbReference type="AlphaFoldDB" id="A0A3P3W257"/>
<dbReference type="GO" id="GO:0005524">
    <property type="term" value="F:ATP binding"/>
    <property type="evidence" value="ECO:0007669"/>
    <property type="project" value="UniProtKB-KW"/>
</dbReference>
<dbReference type="GO" id="GO:0043590">
    <property type="term" value="C:bacterial nucleoid"/>
    <property type="evidence" value="ECO:0007669"/>
    <property type="project" value="TreeGrafter"/>
</dbReference>
<dbReference type="GO" id="GO:0003677">
    <property type="term" value="F:DNA binding"/>
    <property type="evidence" value="ECO:0007669"/>
    <property type="project" value="UniProtKB-KW"/>
</dbReference>
<name>A0A3P3W257_9FLAO</name>
<dbReference type="GO" id="GO:0016787">
    <property type="term" value="F:hydrolase activity"/>
    <property type="evidence" value="ECO:0007669"/>
    <property type="project" value="UniProtKB-KW"/>
</dbReference>
<dbReference type="SUPFAM" id="SSF52540">
    <property type="entry name" value="P-loop containing nucleoside triphosphate hydrolases"/>
    <property type="match status" value="1"/>
</dbReference>
<dbReference type="InterPro" id="IPR011545">
    <property type="entry name" value="DEAD/DEAH_box_helicase_dom"/>
</dbReference>
<dbReference type="PANTHER" id="PTHR13710:SF105">
    <property type="entry name" value="ATP-DEPENDENT DNA HELICASE Q1"/>
    <property type="match status" value="1"/>
</dbReference>
<dbReference type="RefSeq" id="WP_125019911.1">
    <property type="nucleotide sequence ID" value="NZ_RQVQ01000040.1"/>
</dbReference>
<evidence type="ECO:0000259" key="14">
    <source>
        <dbReference type="PROSITE" id="PS51194"/>
    </source>
</evidence>
<dbReference type="Pfam" id="PF16124">
    <property type="entry name" value="RecQ_Zn_bind"/>
    <property type="match status" value="1"/>
</dbReference>
<keyword evidence="16" id="KW-1185">Reference proteome</keyword>
<dbReference type="Gene3D" id="3.40.50.300">
    <property type="entry name" value="P-loop containing nucleotide triphosphate hydrolases"/>
    <property type="match status" value="2"/>
</dbReference>
<dbReference type="GO" id="GO:0043138">
    <property type="term" value="F:3'-5' DNA helicase activity"/>
    <property type="evidence" value="ECO:0007669"/>
    <property type="project" value="UniProtKB-EC"/>
</dbReference>
<evidence type="ECO:0000256" key="7">
    <source>
        <dbReference type="ARBA" id="ARBA00023125"/>
    </source>
</evidence>
<dbReference type="GO" id="GO:0030894">
    <property type="term" value="C:replisome"/>
    <property type="evidence" value="ECO:0007669"/>
    <property type="project" value="TreeGrafter"/>
</dbReference>
<comment type="caution">
    <text evidence="15">The sequence shown here is derived from an EMBL/GenBank/DDBJ whole genome shotgun (WGS) entry which is preliminary data.</text>
</comment>
<keyword evidence="4" id="KW-0378">Hydrolase</keyword>
<evidence type="ECO:0000256" key="6">
    <source>
        <dbReference type="ARBA" id="ARBA00022840"/>
    </source>
</evidence>
<comment type="similarity">
    <text evidence="1">Belongs to the helicase family. RecQ subfamily.</text>
</comment>
<dbReference type="EMBL" id="RQVQ01000040">
    <property type="protein sequence ID" value="RRJ88448.1"/>
    <property type="molecule type" value="Genomic_DNA"/>
</dbReference>
<keyword evidence="5 15" id="KW-0347">Helicase</keyword>
<dbReference type="InterPro" id="IPR027417">
    <property type="entry name" value="P-loop_NTPase"/>
</dbReference>
<dbReference type="Proteomes" id="UP000275719">
    <property type="component" value="Unassembled WGS sequence"/>
</dbReference>
<protein>
    <recommendedName>
        <fullName evidence="11">ATP-dependent DNA helicase RecQ</fullName>
        <ecNumber evidence="10">5.6.2.4</ecNumber>
    </recommendedName>
    <alternativeName>
        <fullName evidence="12">DNA 3'-5' helicase RecQ</fullName>
    </alternativeName>
</protein>
<dbReference type="PANTHER" id="PTHR13710">
    <property type="entry name" value="DNA HELICASE RECQ FAMILY MEMBER"/>
    <property type="match status" value="1"/>
</dbReference>
<dbReference type="NCBIfam" id="TIGR00614">
    <property type="entry name" value="recQ_fam"/>
    <property type="match status" value="1"/>
</dbReference>
<dbReference type="GO" id="GO:0006281">
    <property type="term" value="P:DNA repair"/>
    <property type="evidence" value="ECO:0007669"/>
    <property type="project" value="TreeGrafter"/>
</dbReference>
<evidence type="ECO:0000259" key="13">
    <source>
        <dbReference type="PROSITE" id="PS51192"/>
    </source>
</evidence>
<feature type="domain" description="Helicase ATP-binding" evidence="13">
    <location>
        <begin position="25"/>
        <end position="193"/>
    </location>
</feature>
<dbReference type="GO" id="GO:0009378">
    <property type="term" value="F:four-way junction helicase activity"/>
    <property type="evidence" value="ECO:0007669"/>
    <property type="project" value="TreeGrafter"/>
</dbReference>
<dbReference type="InterPro" id="IPR014001">
    <property type="entry name" value="Helicase_ATP-bd"/>
</dbReference>
<evidence type="ECO:0000256" key="9">
    <source>
        <dbReference type="ARBA" id="ARBA00034617"/>
    </source>
</evidence>
<dbReference type="FunFam" id="3.40.50.300:FF:000296">
    <property type="entry name" value="ATP-dependent DNA helicase RecQ"/>
    <property type="match status" value="1"/>
</dbReference>
<evidence type="ECO:0000313" key="15">
    <source>
        <dbReference type="EMBL" id="RRJ88448.1"/>
    </source>
</evidence>
<dbReference type="Pfam" id="PF00270">
    <property type="entry name" value="DEAD"/>
    <property type="match status" value="1"/>
</dbReference>
<dbReference type="CDD" id="cd17920">
    <property type="entry name" value="DEXHc_RecQ"/>
    <property type="match status" value="1"/>
</dbReference>
<keyword evidence="8" id="KW-0413">Isomerase</keyword>
<evidence type="ECO:0000256" key="12">
    <source>
        <dbReference type="ARBA" id="ARBA00044550"/>
    </source>
</evidence>
<dbReference type="SMART" id="SM00490">
    <property type="entry name" value="HELICc"/>
    <property type="match status" value="1"/>
</dbReference>
<dbReference type="Pfam" id="PF00271">
    <property type="entry name" value="Helicase_C"/>
    <property type="match status" value="1"/>
</dbReference>
<gene>
    <name evidence="15" type="ORF">EG240_13620</name>
</gene>
<evidence type="ECO:0000256" key="8">
    <source>
        <dbReference type="ARBA" id="ARBA00023235"/>
    </source>
</evidence>
<proteinExistence type="inferred from homology"/>
<keyword evidence="6" id="KW-0067">ATP-binding</keyword>
<organism evidence="15 16">
    <name type="scientific">Paenimyroides tangerinum</name>
    <dbReference type="NCBI Taxonomy" id="2488728"/>
    <lineage>
        <taxon>Bacteria</taxon>
        <taxon>Pseudomonadati</taxon>
        <taxon>Bacteroidota</taxon>
        <taxon>Flavobacteriia</taxon>
        <taxon>Flavobacteriales</taxon>
        <taxon>Flavobacteriaceae</taxon>
        <taxon>Paenimyroides</taxon>
    </lineage>
</organism>
<feature type="domain" description="Helicase C-terminal" evidence="14">
    <location>
        <begin position="217"/>
        <end position="360"/>
    </location>
</feature>
<keyword evidence="2" id="KW-0479">Metal-binding</keyword>
<reference evidence="15 16" key="1">
    <citation type="submission" date="2018-11" db="EMBL/GenBank/DDBJ databases">
        <title>Flavobacterium sp. nov., YIM 102701-2 draft genome.</title>
        <authorList>
            <person name="Li G."/>
            <person name="Jiang Y."/>
        </authorList>
    </citation>
    <scope>NUCLEOTIDE SEQUENCE [LARGE SCALE GENOMIC DNA]</scope>
    <source>
        <strain evidence="15 16">YIM 102701-2</strain>
    </source>
</reference>
<dbReference type="InterPro" id="IPR004589">
    <property type="entry name" value="DNA_helicase_ATP-dep_RecQ"/>
</dbReference>
<sequence>MFEAQHLLKKYWDHDSFRSPQEAIIQSVLDKKDTFALLPTGGGKSICFQIPALLSEGVCLVISPLIALMDDQISNLKQRGIKATSLAGSLSTEEISNILDNCQFGNYKFLYLSPERLKQDWILERITNLPIDLIAIDEAHCVSQWGHDFRPSYLEIGKLKDFFPETPFIALTASANERVKQDIIENLRLDNPEIFKKSFKRKEIAYGVYISDNSESLLHRILTKQPETAIVYVRNRRMTVEISSILQNIGIKADFFHGGLNSKEKKQKLEKWLDEKTQVMVSTNAFGMGIDKGNVRNVIHLQIPENIESYYQEAGRAGRNGEKSFATILISQSNIEKYKSQFHDGIIDKDFLVLVYKKFVNHNQIAYGEGFEQVIDFNLKTFCEKFKLPVNKTYQAFLFLDRQGIITLTQNFSYKTYIHFIVSNDEILNYMNQNAFEEKLFIHIIHNYRGTNEIETNIDLRAISKKINIPEVKIIEIINTWQNKGLCTFSNLDNDTTIVLNEIREDEITINRAVKHLKQQNKIKLQQFEAMVDYVENRDICKSRLILTYFDETTTEDCQTCSVCTSKRKEKQIAFSKENFKKKILELLKTDEIDSQEIQNETKLPSNLLIEILNELVDEGKITYNNIKYKLK</sequence>
<keyword evidence="7" id="KW-0238">DNA-binding</keyword>
<dbReference type="OrthoDB" id="9763310at2"/>
<comment type="catalytic activity">
    <reaction evidence="9">
        <text>Couples ATP hydrolysis with the unwinding of duplex DNA by translocating in the 3'-5' direction.</text>
        <dbReference type="EC" id="5.6.2.4"/>
    </reaction>
</comment>
<dbReference type="GO" id="GO:0006310">
    <property type="term" value="P:DNA recombination"/>
    <property type="evidence" value="ECO:0007669"/>
    <property type="project" value="InterPro"/>
</dbReference>
<accession>A0A3P3W257</accession>
<dbReference type="InterPro" id="IPR036388">
    <property type="entry name" value="WH-like_DNA-bd_sf"/>
</dbReference>
<evidence type="ECO:0000256" key="4">
    <source>
        <dbReference type="ARBA" id="ARBA00022801"/>
    </source>
</evidence>
<evidence type="ECO:0000313" key="16">
    <source>
        <dbReference type="Proteomes" id="UP000275719"/>
    </source>
</evidence>
<dbReference type="GO" id="GO:0046872">
    <property type="term" value="F:metal ion binding"/>
    <property type="evidence" value="ECO:0007669"/>
    <property type="project" value="UniProtKB-KW"/>
</dbReference>
<dbReference type="GO" id="GO:0005737">
    <property type="term" value="C:cytoplasm"/>
    <property type="evidence" value="ECO:0007669"/>
    <property type="project" value="TreeGrafter"/>
</dbReference>
<dbReference type="PROSITE" id="PS51194">
    <property type="entry name" value="HELICASE_CTER"/>
    <property type="match status" value="1"/>
</dbReference>
<evidence type="ECO:0000256" key="11">
    <source>
        <dbReference type="ARBA" id="ARBA00044535"/>
    </source>
</evidence>
<evidence type="ECO:0000256" key="2">
    <source>
        <dbReference type="ARBA" id="ARBA00022723"/>
    </source>
</evidence>